<sequence length="140" mass="15578">MPKRKVKEPKEETVTPGPATQEREHVFRIAHIFASFNDTFIVELLWHYEIESLNLNAGGMKVKADRDEFSLYVAMLAAQDVSQRCKKLGITALHNKLRATRGNKTKNPSPGAQFALRALARSGMKIGCIEDVTPIPADST</sequence>
<comment type="caution">
    <text evidence="1">The sequence shown here is derived from an EMBL/GenBank/DDBJ whole genome shotgun (WGS) entry which is preliminary data.</text>
</comment>
<name>A0ACC1YN88_MELAZ</name>
<evidence type="ECO:0000313" key="1">
    <source>
        <dbReference type="EMBL" id="KAJ4724839.1"/>
    </source>
</evidence>
<accession>A0ACC1YN88</accession>
<organism evidence="1 2">
    <name type="scientific">Melia azedarach</name>
    <name type="common">Chinaberry tree</name>
    <dbReference type="NCBI Taxonomy" id="155640"/>
    <lineage>
        <taxon>Eukaryota</taxon>
        <taxon>Viridiplantae</taxon>
        <taxon>Streptophyta</taxon>
        <taxon>Embryophyta</taxon>
        <taxon>Tracheophyta</taxon>
        <taxon>Spermatophyta</taxon>
        <taxon>Magnoliopsida</taxon>
        <taxon>eudicotyledons</taxon>
        <taxon>Gunneridae</taxon>
        <taxon>Pentapetalae</taxon>
        <taxon>rosids</taxon>
        <taxon>malvids</taxon>
        <taxon>Sapindales</taxon>
        <taxon>Meliaceae</taxon>
        <taxon>Melia</taxon>
    </lineage>
</organism>
<dbReference type="EMBL" id="CM051395">
    <property type="protein sequence ID" value="KAJ4724839.1"/>
    <property type="molecule type" value="Genomic_DNA"/>
</dbReference>
<dbReference type="Proteomes" id="UP001164539">
    <property type="component" value="Chromosome 2"/>
</dbReference>
<gene>
    <name evidence="1" type="ORF">OWV82_003779</name>
</gene>
<reference evidence="1 2" key="1">
    <citation type="journal article" date="2023" name="Science">
        <title>Complex scaffold remodeling in plant triterpene biosynthesis.</title>
        <authorList>
            <person name="De La Pena R."/>
            <person name="Hodgson H."/>
            <person name="Liu J.C."/>
            <person name="Stephenson M.J."/>
            <person name="Martin A.C."/>
            <person name="Owen C."/>
            <person name="Harkess A."/>
            <person name="Leebens-Mack J."/>
            <person name="Jimenez L.E."/>
            <person name="Osbourn A."/>
            <person name="Sattely E.S."/>
        </authorList>
    </citation>
    <scope>NUCLEOTIDE SEQUENCE [LARGE SCALE GENOMIC DNA]</scope>
    <source>
        <strain evidence="2">cv. JPN11</strain>
        <tissue evidence="1">Leaf</tissue>
    </source>
</reference>
<keyword evidence="2" id="KW-1185">Reference proteome</keyword>
<evidence type="ECO:0000313" key="2">
    <source>
        <dbReference type="Proteomes" id="UP001164539"/>
    </source>
</evidence>
<protein>
    <submittedName>
        <fullName evidence="1">40S ribosomal S14</fullName>
    </submittedName>
</protein>
<proteinExistence type="predicted"/>